<gene>
    <name evidence="11" type="primary">LOC117010850</name>
</gene>
<comment type="similarity">
    <text evidence="3 9">Belongs to the alpha/beta interferon family.</text>
</comment>
<dbReference type="SUPFAM" id="SSF47266">
    <property type="entry name" value="4-helical cytokines"/>
    <property type="match status" value="1"/>
</dbReference>
<evidence type="ECO:0000256" key="1">
    <source>
        <dbReference type="ARBA" id="ARBA00002718"/>
    </source>
</evidence>
<keyword evidence="5" id="KW-0964">Secreted</keyword>
<dbReference type="Ensembl" id="ENSCUST00005019728.1">
    <property type="protein sequence ID" value="ENSCUSP00005019005.1"/>
    <property type="gene ID" value="ENSCUSG00005012188.1"/>
</dbReference>
<evidence type="ECO:0000256" key="10">
    <source>
        <dbReference type="SAM" id="SignalP"/>
    </source>
</evidence>
<evidence type="ECO:0000256" key="7">
    <source>
        <dbReference type="ARBA" id="ARBA00023118"/>
    </source>
</evidence>
<keyword evidence="8" id="KW-1015">Disulfide bond</keyword>
<keyword evidence="4 9" id="KW-0202">Cytokine</keyword>
<reference evidence="11" key="1">
    <citation type="submission" date="2020-10" db="EMBL/GenBank/DDBJ databases">
        <title>Catharus ustulatus (Swainson's thrush) genome, bCatUst1, primary haplotype v2.</title>
        <authorList>
            <person name="Delmore K."/>
            <person name="Vafadar M."/>
            <person name="Formenti G."/>
            <person name="Chow W."/>
            <person name="Pelan S."/>
            <person name="Howe K."/>
            <person name="Rhie A."/>
            <person name="Mountcastle J."/>
            <person name="Haase B."/>
            <person name="Fedrigo O."/>
            <person name="Jarvis E.D."/>
        </authorList>
    </citation>
    <scope>NUCLEOTIDE SEQUENCE [LARGE SCALE GENOMIC DNA]</scope>
</reference>
<dbReference type="Pfam" id="PF00143">
    <property type="entry name" value="Interferon"/>
    <property type="match status" value="1"/>
</dbReference>
<evidence type="ECO:0000256" key="9">
    <source>
        <dbReference type="RuleBase" id="RU000436"/>
    </source>
</evidence>
<dbReference type="AlphaFoldDB" id="A0A8C3UUJ1"/>
<protein>
    <recommendedName>
        <fullName evidence="13">IFN protein</fullName>
    </recommendedName>
</protein>
<dbReference type="GO" id="GO:0005125">
    <property type="term" value="F:cytokine activity"/>
    <property type="evidence" value="ECO:0007669"/>
    <property type="project" value="UniProtKB-KW"/>
</dbReference>
<proteinExistence type="inferred from homology"/>
<dbReference type="PANTHER" id="PTHR11691">
    <property type="entry name" value="TYPE I INTERFERON"/>
    <property type="match status" value="1"/>
</dbReference>
<organism evidence="11 12">
    <name type="scientific">Catharus ustulatus</name>
    <name type="common">Russet-backed thrush</name>
    <name type="synonym">Hylocichla ustulatus</name>
    <dbReference type="NCBI Taxonomy" id="91951"/>
    <lineage>
        <taxon>Eukaryota</taxon>
        <taxon>Metazoa</taxon>
        <taxon>Chordata</taxon>
        <taxon>Craniata</taxon>
        <taxon>Vertebrata</taxon>
        <taxon>Euteleostomi</taxon>
        <taxon>Archelosauria</taxon>
        <taxon>Archosauria</taxon>
        <taxon>Dinosauria</taxon>
        <taxon>Saurischia</taxon>
        <taxon>Theropoda</taxon>
        <taxon>Coelurosauria</taxon>
        <taxon>Aves</taxon>
        <taxon>Neognathae</taxon>
        <taxon>Neoaves</taxon>
        <taxon>Telluraves</taxon>
        <taxon>Australaves</taxon>
        <taxon>Passeriformes</taxon>
        <taxon>Turdidae</taxon>
        <taxon>Catharus</taxon>
    </lineage>
</organism>
<sequence length="192" mass="21900">KSANPAPCLRHSTLALLLLIVAHATSLPCHHLRTHDLGDALQLLQDMAPSTTQPCDLQERPFFPDTLPHNNLHPRQAAATALRILQHLFHTLSRSSSSQHWPAQPRNDLLNKLQHHIHHLEQCLPKNAALFKGPRNPLLTINKYFRDIQLFLHAHNHSACAWDHVRLEALTCFQHVDRLIRQMKHQAALDSD</sequence>
<accession>A0A8C3UUJ1</accession>
<evidence type="ECO:0000256" key="8">
    <source>
        <dbReference type="ARBA" id="ARBA00023157"/>
    </source>
</evidence>
<feature type="chain" id="PRO_5034797361" description="IFN protein" evidence="10">
    <location>
        <begin position="25"/>
        <end position="192"/>
    </location>
</feature>
<keyword evidence="7 9" id="KW-0051">Antiviral defense</keyword>
<evidence type="ECO:0000256" key="6">
    <source>
        <dbReference type="ARBA" id="ARBA00022729"/>
    </source>
</evidence>
<evidence type="ECO:0000313" key="11">
    <source>
        <dbReference type="Ensembl" id="ENSCUSP00005019005.1"/>
    </source>
</evidence>
<evidence type="ECO:0000256" key="2">
    <source>
        <dbReference type="ARBA" id="ARBA00004613"/>
    </source>
</evidence>
<keyword evidence="12" id="KW-1185">Reference proteome</keyword>
<dbReference type="GO" id="GO:0006955">
    <property type="term" value="P:immune response"/>
    <property type="evidence" value="ECO:0007669"/>
    <property type="project" value="UniProtKB-ARBA"/>
</dbReference>
<evidence type="ECO:0000256" key="4">
    <source>
        <dbReference type="ARBA" id="ARBA00022514"/>
    </source>
</evidence>
<comment type="subcellular location">
    <subcellularLocation>
        <location evidence="2">Secreted</location>
    </subcellularLocation>
</comment>
<evidence type="ECO:0000256" key="5">
    <source>
        <dbReference type="ARBA" id="ARBA00022525"/>
    </source>
</evidence>
<dbReference type="Gene3D" id="1.20.1250.10">
    <property type="match status" value="1"/>
</dbReference>
<dbReference type="GO" id="GO:0005126">
    <property type="term" value="F:cytokine receptor binding"/>
    <property type="evidence" value="ECO:0007669"/>
    <property type="project" value="InterPro"/>
</dbReference>
<comment type="function">
    <text evidence="1">Has antiviral activities.</text>
</comment>
<dbReference type="SMART" id="SM00076">
    <property type="entry name" value="IFabd"/>
    <property type="match status" value="1"/>
</dbReference>
<dbReference type="Proteomes" id="UP000694563">
    <property type="component" value="Chromosome Z"/>
</dbReference>
<dbReference type="InterPro" id="IPR009079">
    <property type="entry name" value="4_helix_cytokine-like_core"/>
</dbReference>
<evidence type="ECO:0000256" key="3">
    <source>
        <dbReference type="ARBA" id="ARBA00011033"/>
    </source>
</evidence>
<dbReference type="InterPro" id="IPR000471">
    <property type="entry name" value="Interferon_alpha/beta/delta"/>
</dbReference>
<dbReference type="GO" id="GO:0005615">
    <property type="term" value="C:extracellular space"/>
    <property type="evidence" value="ECO:0007669"/>
    <property type="project" value="UniProtKB-KW"/>
</dbReference>
<evidence type="ECO:0008006" key="13">
    <source>
        <dbReference type="Google" id="ProtNLM"/>
    </source>
</evidence>
<keyword evidence="6 10" id="KW-0732">Signal</keyword>
<name>A0A8C3UUJ1_CATUS</name>
<feature type="signal peptide" evidence="10">
    <location>
        <begin position="1"/>
        <end position="24"/>
    </location>
</feature>
<dbReference type="PANTHER" id="PTHR11691:SF73">
    <property type="entry name" value="INTERFERON BETA"/>
    <property type="match status" value="1"/>
</dbReference>
<dbReference type="GO" id="GO:0051607">
    <property type="term" value="P:defense response to virus"/>
    <property type="evidence" value="ECO:0007669"/>
    <property type="project" value="UniProtKB-KW"/>
</dbReference>
<reference evidence="11" key="3">
    <citation type="submission" date="2025-09" db="UniProtKB">
        <authorList>
            <consortium name="Ensembl"/>
        </authorList>
    </citation>
    <scope>IDENTIFICATION</scope>
</reference>
<evidence type="ECO:0000313" key="12">
    <source>
        <dbReference type="Proteomes" id="UP000694563"/>
    </source>
</evidence>
<reference evidence="11" key="2">
    <citation type="submission" date="2025-08" db="UniProtKB">
        <authorList>
            <consortium name="Ensembl"/>
        </authorList>
    </citation>
    <scope>IDENTIFICATION</scope>
</reference>
<dbReference type="PROSITE" id="PS00252">
    <property type="entry name" value="INTERFERON_A_B_D"/>
    <property type="match status" value="1"/>
</dbReference>